<protein>
    <submittedName>
        <fullName evidence="2">Uncharacterized protein</fullName>
    </submittedName>
</protein>
<feature type="region of interest" description="Disordered" evidence="1">
    <location>
        <begin position="9"/>
        <end position="29"/>
    </location>
</feature>
<dbReference type="Proteomes" id="UP000655208">
    <property type="component" value="Unassembled WGS sequence"/>
</dbReference>
<proteinExistence type="predicted"/>
<reference evidence="2" key="2">
    <citation type="submission" date="2020-09" db="EMBL/GenBank/DDBJ databases">
        <authorList>
            <person name="Sun Q."/>
            <person name="Zhou Y."/>
        </authorList>
    </citation>
    <scope>NUCLEOTIDE SEQUENCE</scope>
    <source>
        <strain evidence="2">CGMCC 4.7308</strain>
    </source>
</reference>
<dbReference type="RefSeq" id="WP_188941393.1">
    <property type="nucleotide sequence ID" value="NZ_BMNA01000003.1"/>
</dbReference>
<dbReference type="AlphaFoldDB" id="A0A917SWZ2"/>
<reference evidence="2" key="1">
    <citation type="journal article" date="2014" name="Int. J. Syst. Evol. Microbiol.">
        <title>Complete genome sequence of Corynebacterium casei LMG S-19264T (=DSM 44701T), isolated from a smear-ripened cheese.</title>
        <authorList>
            <consortium name="US DOE Joint Genome Institute (JGI-PGF)"/>
            <person name="Walter F."/>
            <person name="Albersmeier A."/>
            <person name="Kalinowski J."/>
            <person name="Ruckert C."/>
        </authorList>
    </citation>
    <scope>NUCLEOTIDE SEQUENCE</scope>
    <source>
        <strain evidence="2">CGMCC 4.7308</strain>
    </source>
</reference>
<gene>
    <name evidence="2" type="ORF">GCM10011594_20710</name>
</gene>
<name>A0A917SWZ2_9ACTN</name>
<keyword evidence="3" id="KW-1185">Reference proteome</keyword>
<sequence length="155" mass="16987">MTEDLVARFGSARRPDPPRHPRPDGTSDATVEAVGTISAALEVVENARGFLYAFHRLTGTADMTLQEGVRALREAGHPELADQVDEVLVGRSVVDGRWTYQLVEAYDDQYWSVFRAVADEVRARLMGGRPHVHESDMKVAEQREGTGAGVAAEDP</sequence>
<accession>A0A917SWZ2</accession>
<evidence type="ECO:0000313" key="2">
    <source>
        <dbReference type="EMBL" id="GGM00484.1"/>
    </source>
</evidence>
<feature type="compositionally biased region" description="Basic and acidic residues" evidence="1">
    <location>
        <begin position="13"/>
        <end position="25"/>
    </location>
</feature>
<dbReference type="EMBL" id="BMNA01000003">
    <property type="protein sequence ID" value="GGM00484.1"/>
    <property type="molecule type" value="Genomic_DNA"/>
</dbReference>
<evidence type="ECO:0000256" key="1">
    <source>
        <dbReference type="SAM" id="MobiDB-lite"/>
    </source>
</evidence>
<comment type="caution">
    <text evidence="2">The sequence shown here is derived from an EMBL/GenBank/DDBJ whole genome shotgun (WGS) entry which is preliminary data.</text>
</comment>
<evidence type="ECO:0000313" key="3">
    <source>
        <dbReference type="Proteomes" id="UP000655208"/>
    </source>
</evidence>
<organism evidence="2 3">
    <name type="scientific">Nakamurella endophytica</name>
    <dbReference type="NCBI Taxonomy" id="1748367"/>
    <lineage>
        <taxon>Bacteria</taxon>
        <taxon>Bacillati</taxon>
        <taxon>Actinomycetota</taxon>
        <taxon>Actinomycetes</taxon>
        <taxon>Nakamurellales</taxon>
        <taxon>Nakamurellaceae</taxon>
        <taxon>Nakamurella</taxon>
    </lineage>
</organism>